<accession>A0A919K5Y2</accession>
<keyword evidence="2" id="KW-0732">Signal</keyword>
<organism evidence="3 4">
    <name type="scientific">Paractinoplanes rishiriensis</name>
    <dbReference type="NCBI Taxonomy" id="1050105"/>
    <lineage>
        <taxon>Bacteria</taxon>
        <taxon>Bacillati</taxon>
        <taxon>Actinomycetota</taxon>
        <taxon>Actinomycetes</taxon>
        <taxon>Micromonosporales</taxon>
        <taxon>Micromonosporaceae</taxon>
        <taxon>Paractinoplanes</taxon>
    </lineage>
</organism>
<evidence type="ECO:0000256" key="2">
    <source>
        <dbReference type="SAM" id="SignalP"/>
    </source>
</evidence>
<feature type="chain" id="PRO_5039181298" description="High-affinity nickel-transporter" evidence="2">
    <location>
        <begin position="25"/>
        <end position="422"/>
    </location>
</feature>
<dbReference type="GO" id="GO:0046583">
    <property type="term" value="F:monoatomic cation efflux transmembrane transporter activity"/>
    <property type="evidence" value="ECO:0007669"/>
    <property type="project" value="TreeGrafter"/>
</dbReference>
<dbReference type="RefSeq" id="WP_203786322.1">
    <property type="nucleotide sequence ID" value="NZ_BOMV01000071.1"/>
</dbReference>
<name>A0A919K5Y2_9ACTN</name>
<feature type="transmembrane region" description="Helical" evidence="1">
    <location>
        <begin position="396"/>
        <end position="420"/>
    </location>
</feature>
<evidence type="ECO:0000313" key="3">
    <source>
        <dbReference type="EMBL" id="GIE99334.1"/>
    </source>
</evidence>
<keyword evidence="4" id="KW-1185">Reference proteome</keyword>
<proteinExistence type="predicted"/>
<dbReference type="InterPro" id="IPR051224">
    <property type="entry name" value="NiCoT_RcnA"/>
</dbReference>
<dbReference type="AlphaFoldDB" id="A0A919K5Y2"/>
<evidence type="ECO:0000313" key="4">
    <source>
        <dbReference type="Proteomes" id="UP000636960"/>
    </source>
</evidence>
<dbReference type="PANTHER" id="PTHR40659:SF1">
    <property type="entry name" value="NICKEL_COBALT EFFLUX SYSTEM RCNA"/>
    <property type="match status" value="1"/>
</dbReference>
<keyword evidence="1" id="KW-0472">Membrane</keyword>
<feature type="transmembrane region" description="Helical" evidence="1">
    <location>
        <begin position="243"/>
        <end position="271"/>
    </location>
</feature>
<gene>
    <name evidence="3" type="ORF">Ari01nite_67990</name>
</gene>
<dbReference type="GO" id="GO:0006824">
    <property type="term" value="P:cobalt ion transport"/>
    <property type="evidence" value="ECO:0007669"/>
    <property type="project" value="UniProtKB-KW"/>
</dbReference>
<keyword evidence="1" id="KW-1133">Transmembrane helix</keyword>
<dbReference type="GO" id="GO:0015099">
    <property type="term" value="F:nickel cation transmembrane transporter activity"/>
    <property type="evidence" value="ECO:0007669"/>
    <property type="project" value="TreeGrafter"/>
</dbReference>
<dbReference type="GO" id="GO:0032025">
    <property type="term" value="P:response to cobalt ion"/>
    <property type="evidence" value="ECO:0007669"/>
    <property type="project" value="TreeGrafter"/>
</dbReference>
<evidence type="ECO:0000256" key="1">
    <source>
        <dbReference type="SAM" id="Phobius"/>
    </source>
</evidence>
<reference evidence="3" key="1">
    <citation type="submission" date="2021-01" db="EMBL/GenBank/DDBJ databases">
        <title>Whole genome shotgun sequence of Actinoplanes rishiriensis NBRC 108556.</title>
        <authorList>
            <person name="Komaki H."/>
            <person name="Tamura T."/>
        </authorList>
    </citation>
    <scope>NUCLEOTIDE SEQUENCE</scope>
    <source>
        <strain evidence="3">NBRC 108556</strain>
    </source>
</reference>
<feature type="transmembrane region" description="Helical" evidence="1">
    <location>
        <begin position="321"/>
        <end position="344"/>
    </location>
</feature>
<feature type="transmembrane region" description="Helical" evidence="1">
    <location>
        <begin position="202"/>
        <end position="222"/>
    </location>
</feature>
<sequence length="422" mass="43328">MGRRAIAAAFALVMALFAAGPAQAHAVDEVLQQVYLGPAAGALDVEVVLTPGAMVASGYTTGIDTNRDGTFGPSETAAHMAVVARSLTLTVDGAPVPLTVTGSSYPDRKLLAVGGSAISLYATAPLPPGAERIEFRDAYRPYQKTAVQMSVTGPAGEIVRRDEGRTLTVQLAAPVQAAPAPPPTPSENRALAALREPLTSPWALLVLIAVCALLGALHALTPGHGKAFLAAYLVGTKGTPRQAVALGGMITATHTASVLILGVAVLVAGHYVLPGVLVPALELVAGTVVLMLGVRIVRRRWRARHDRHDHEHRRPRGWRELAAAGLSGGLVPCPEASGILILAVGLHRTALGLAMIVAFSLGLAAVVVGLGLVLVTARDAFAGLRPARNPVLLNRLPLVSAGMVVLLGAAMTCTGVVSVATS</sequence>
<dbReference type="GO" id="GO:0010045">
    <property type="term" value="P:response to nickel cation"/>
    <property type="evidence" value="ECO:0007669"/>
    <property type="project" value="TreeGrafter"/>
</dbReference>
<evidence type="ECO:0008006" key="5">
    <source>
        <dbReference type="Google" id="ProtNLM"/>
    </source>
</evidence>
<protein>
    <recommendedName>
        <fullName evidence="5">High-affinity nickel-transporter</fullName>
    </recommendedName>
</protein>
<feature type="transmembrane region" description="Helical" evidence="1">
    <location>
        <begin position="277"/>
        <end position="297"/>
    </location>
</feature>
<dbReference type="EMBL" id="BOMV01000071">
    <property type="protein sequence ID" value="GIE99334.1"/>
    <property type="molecule type" value="Genomic_DNA"/>
</dbReference>
<dbReference type="Proteomes" id="UP000636960">
    <property type="component" value="Unassembled WGS sequence"/>
</dbReference>
<comment type="caution">
    <text evidence="3">The sequence shown here is derived from an EMBL/GenBank/DDBJ whole genome shotgun (WGS) entry which is preliminary data.</text>
</comment>
<dbReference type="GO" id="GO:0005886">
    <property type="term" value="C:plasma membrane"/>
    <property type="evidence" value="ECO:0007669"/>
    <property type="project" value="UniProtKB-SubCell"/>
</dbReference>
<feature type="transmembrane region" description="Helical" evidence="1">
    <location>
        <begin position="350"/>
        <end position="375"/>
    </location>
</feature>
<keyword evidence="1" id="KW-0812">Transmembrane</keyword>
<dbReference type="PANTHER" id="PTHR40659">
    <property type="entry name" value="NICKEL/COBALT EFFLUX SYSTEM RCNA"/>
    <property type="match status" value="1"/>
</dbReference>
<feature type="signal peptide" evidence="2">
    <location>
        <begin position="1"/>
        <end position="24"/>
    </location>
</feature>